<keyword evidence="2" id="KW-1185">Reference proteome</keyword>
<reference evidence="1 2" key="1">
    <citation type="journal article" date="2019" name="Nat. Ecol. Evol.">
        <title>Megaphylogeny resolves global patterns of mushroom evolution.</title>
        <authorList>
            <person name="Varga T."/>
            <person name="Krizsan K."/>
            <person name="Foldi C."/>
            <person name="Dima B."/>
            <person name="Sanchez-Garcia M."/>
            <person name="Sanchez-Ramirez S."/>
            <person name="Szollosi G.J."/>
            <person name="Szarkandi J.G."/>
            <person name="Papp V."/>
            <person name="Albert L."/>
            <person name="Andreopoulos W."/>
            <person name="Angelini C."/>
            <person name="Antonin V."/>
            <person name="Barry K.W."/>
            <person name="Bougher N.L."/>
            <person name="Buchanan P."/>
            <person name="Buyck B."/>
            <person name="Bense V."/>
            <person name="Catcheside P."/>
            <person name="Chovatia M."/>
            <person name="Cooper J."/>
            <person name="Damon W."/>
            <person name="Desjardin D."/>
            <person name="Finy P."/>
            <person name="Geml J."/>
            <person name="Haridas S."/>
            <person name="Hughes K."/>
            <person name="Justo A."/>
            <person name="Karasinski D."/>
            <person name="Kautmanova I."/>
            <person name="Kiss B."/>
            <person name="Kocsube S."/>
            <person name="Kotiranta H."/>
            <person name="LaButti K.M."/>
            <person name="Lechner B.E."/>
            <person name="Liimatainen K."/>
            <person name="Lipzen A."/>
            <person name="Lukacs Z."/>
            <person name="Mihaltcheva S."/>
            <person name="Morgado L.N."/>
            <person name="Niskanen T."/>
            <person name="Noordeloos M.E."/>
            <person name="Ohm R.A."/>
            <person name="Ortiz-Santana B."/>
            <person name="Ovrebo C."/>
            <person name="Racz N."/>
            <person name="Riley R."/>
            <person name="Savchenko A."/>
            <person name="Shiryaev A."/>
            <person name="Soop K."/>
            <person name="Spirin V."/>
            <person name="Szebenyi C."/>
            <person name="Tomsovsky M."/>
            <person name="Tulloss R.E."/>
            <person name="Uehling J."/>
            <person name="Grigoriev I.V."/>
            <person name="Vagvolgyi C."/>
            <person name="Papp T."/>
            <person name="Martin F.M."/>
            <person name="Miettinen O."/>
            <person name="Hibbett D.S."/>
            <person name="Nagy L.G."/>
        </authorList>
    </citation>
    <scope>NUCLEOTIDE SEQUENCE [LARGE SCALE GENOMIC DNA]</scope>
    <source>
        <strain evidence="1 2">NL-1719</strain>
    </source>
</reference>
<sequence length="265" mass="28025">MASFSSKGIALVTGAAQGIGREIALRLADDGFDVAVNDVDGKAEALALVQQEIRAKGRKTSTTTLLADVSKEDQVEKIIGDVVKEFGGLDVMVANAGISVWTSLLDTTEEIWDRQFDVNAKGVFFCYKHAGKQMIKQGRGGRIIGASSTLGKMGFPNLAAYSATKFAVRCLTQAAARELGPHRITVNAYAPGATDTPMLEYFDTANAEATGGKRGDLLEAGVKLTPLGYQGTPTEIASLVSYLASKEAHFITGQTVCCNGGTFFD</sequence>
<evidence type="ECO:0000313" key="1">
    <source>
        <dbReference type="EMBL" id="TFK66471.1"/>
    </source>
</evidence>
<evidence type="ECO:0000313" key="2">
    <source>
        <dbReference type="Proteomes" id="UP000308600"/>
    </source>
</evidence>
<dbReference type="Proteomes" id="UP000308600">
    <property type="component" value="Unassembled WGS sequence"/>
</dbReference>
<dbReference type="EMBL" id="ML208404">
    <property type="protein sequence ID" value="TFK66471.1"/>
    <property type="molecule type" value="Genomic_DNA"/>
</dbReference>
<name>A0ACD3AL58_9AGAR</name>
<proteinExistence type="predicted"/>
<organism evidence="1 2">
    <name type="scientific">Pluteus cervinus</name>
    <dbReference type="NCBI Taxonomy" id="181527"/>
    <lineage>
        <taxon>Eukaryota</taxon>
        <taxon>Fungi</taxon>
        <taxon>Dikarya</taxon>
        <taxon>Basidiomycota</taxon>
        <taxon>Agaricomycotina</taxon>
        <taxon>Agaricomycetes</taxon>
        <taxon>Agaricomycetidae</taxon>
        <taxon>Agaricales</taxon>
        <taxon>Pluteineae</taxon>
        <taxon>Pluteaceae</taxon>
        <taxon>Pluteus</taxon>
    </lineage>
</organism>
<accession>A0ACD3AL58</accession>
<gene>
    <name evidence="1" type="ORF">BDN72DRAFT_145544</name>
</gene>
<protein>
    <submittedName>
        <fullName evidence="1">NAD-binding protein</fullName>
    </submittedName>
</protein>